<evidence type="ECO:0000256" key="14">
    <source>
        <dbReference type="PIRNR" id="PIRNR006769"/>
    </source>
</evidence>
<dbReference type="Pfam" id="PF00383">
    <property type="entry name" value="dCMP_cyt_deam_1"/>
    <property type="match status" value="1"/>
</dbReference>
<keyword evidence="8 14" id="KW-0862">Zinc</keyword>
<comment type="function">
    <text evidence="1 14">Converts 2,5-diamino-6-(ribosylamino)-4(3h)-pyrimidinone 5'-phosphate into 5-amino-6-(ribosylamino)-2,4(1h,3h)-pyrimidinedione 5'-phosphate.</text>
</comment>
<dbReference type="InterPro" id="IPR016192">
    <property type="entry name" value="APOBEC/CMP_deaminase_Zn-bd"/>
</dbReference>
<evidence type="ECO:0000256" key="10">
    <source>
        <dbReference type="ARBA" id="ARBA00023002"/>
    </source>
</evidence>
<sequence>MNIAAAMDRAVEASYAAMGVSSPNPPVGAVILAADGTLAGVGATQPPGGPHAEVMALRAAGDAARGGTAIVTLEPCNHTGRTGPCSQALIEAGIAEVHYAVSDPNPVAAGGADTLRAAGIRVTGGVAVDVVENGPLRPWLTRQRLGRPMITAKMAAGVDGRIAAPDGTSQWITGPAARDHAHGQRSRLDAIVIGTGTALADNPTLTARTSDGGLYPHQPSRVVLGRRDLPADANLRDDTGGPLVRVESHEPADVLAALPDALWVLVEGGPHILGAFFDADLVDEVHAYVAPMVLGAGRSSVEIPGVTTLSDARRFETSGVATLGDDVLITLTRRLSTSGQG</sequence>
<dbReference type="GO" id="GO:0008703">
    <property type="term" value="F:5-amino-6-(5-phosphoribosylamino)uracil reductase activity"/>
    <property type="evidence" value="ECO:0007669"/>
    <property type="project" value="UniProtKB-EC"/>
</dbReference>
<comment type="similarity">
    <text evidence="4 14">In the N-terminal section; belongs to the cytidine and deoxycytidylate deaminase family.</text>
</comment>
<evidence type="ECO:0000313" key="20">
    <source>
        <dbReference type="Proteomes" id="UP000183180"/>
    </source>
</evidence>
<keyword evidence="10 14" id="KW-0560">Oxidoreductase</keyword>
<dbReference type="GO" id="GO:0008835">
    <property type="term" value="F:diaminohydroxyphosphoribosylaminopyrimidine deaminase activity"/>
    <property type="evidence" value="ECO:0007669"/>
    <property type="project" value="UniProtKB-EC"/>
</dbReference>
<feature type="binding site" evidence="17">
    <location>
        <position position="76"/>
    </location>
    <ligand>
        <name>Zn(2+)</name>
        <dbReference type="ChEBI" id="CHEBI:29105"/>
        <note>catalytic</note>
    </ligand>
</feature>
<evidence type="ECO:0000256" key="4">
    <source>
        <dbReference type="ARBA" id="ARBA00005259"/>
    </source>
</evidence>
<feature type="binding site" evidence="16">
    <location>
        <position position="205"/>
    </location>
    <ligand>
        <name>substrate</name>
    </ligand>
</feature>
<evidence type="ECO:0000313" key="19">
    <source>
        <dbReference type="EMBL" id="SDU32940.1"/>
    </source>
</evidence>
<comment type="catalytic activity">
    <reaction evidence="12 14">
        <text>5-amino-6-(5-phospho-D-ribitylamino)uracil + NADP(+) = 5-amino-6-(5-phospho-D-ribosylamino)uracil + NADPH + H(+)</text>
        <dbReference type="Rhea" id="RHEA:17845"/>
        <dbReference type="ChEBI" id="CHEBI:15378"/>
        <dbReference type="ChEBI" id="CHEBI:57783"/>
        <dbReference type="ChEBI" id="CHEBI:58349"/>
        <dbReference type="ChEBI" id="CHEBI:58421"/>
        <dbReference type="ChEBI" id="CHEBI:58453"/>
        <dbReference type="EC" id="1.1.1.193"/>
    </reaction>
</comment>
<comment type="cofactor">
    <cofactor evidence="14 17">
        <name>Zn(2+)</name>
        <dbReference type="ChEBI" id="CHEBI:29105"/>
    </cofactor>
    <text evidence="14 17">Binds 1 zinc ion.</text>
</comment>
<dbReference type="EC" id="1.1.1.193" evidence="14"/>
<dbReference type="PROSITE" id="PS51747">
    <property type="entry name" value="CYT_DCMP_DEAMINASES_2"/>
    <property type="match status" value="1"/>
</dbReference>
<dbReference type="InterPro" id="IPR002125">
    <property type="entry name" value="CMP_dCMP_dom"/>
</dbReference>
<dbReference type="PIRSF" id="PIRSF006769">
    <property type="entry name" value="RibD"/>
    <property type="match status" value="1"/>
</dbReference>
<feature type="binding site" evidence="17">
    <location>
        <position position="85"/>
    </location>
    <ligand>
        <name>Zn(2+)</name>
        <dbReference type="ChEBI" id="CHEBI:29105"/>
        <note>catalytic</note>
    </ligand>
</feature>
<feature type="binding site" evidence="16">
    <location>
        <position position="169"/>
    </location>
    <ligand>
        <name>NADP(+)</name>
        <dbReference type="ChEBI" id="CHEBI:58349"/>
    </ligand>
</feature>
<dbReference type="OrthoDB" id="9800865at2"/>
<evidence type="ECO:0000256" key="7">
    <source>
        <dbReference type="ARBA" id="ARBA00022723"/>
    </source>
</evidence>
<dbReference type="EC" id="3.5.4.26" evidence="14"/>
<proteinExistence type="inferred from homology"/>
<keyword evidence="11" id="KW-0511">Multifunctional enzyme</keyword>
<dbReference type="InterPro" id="IPR016193">
    <property type="entry name" value="Cytidine_deaminase-like"/>
</dbReference>
<feature type="domain" description="CMP/dCMP-type deaminase" evidence="18">
    <location>
        <begin position="1"/>
        <end position="123"/>
    </location>
</feature>
<evidence type="ECO:0000256" key="3">
    <source>
        <dbReference type="ARBA" id="ARBA00004910"/>
    </source>
</evidence>
<dbReference type="Gene3D" id="3.40.140.10">
    <property type="entry name" value="Cytidine Deaminase, domain 2"/>
    <property type="match status" value="1"/>
</dbReference>
<accession>A0A1H2HM46</accession>
<reference evidence="19 20" key="1">
    <citation type="submission" date="2016-10" db="EMBL/GenBank/DDBJ databases">
        <authorList>
            <person name="de Groot N.N."/>
        </authorList>
    </citation>
    <scope>NUCLEOTIDE SEQUENCE [LARGE SCALE GENOMIC DNA]</scope>
    <source>
        <strain evidence="19 20">DSM 44215</strain>
    </source>
</reference>
<dbReference type="InterPro" id="IPR004794">
    <property type="entry name" value="Eubact_RibD"/>
</dbReference>
<keyword evidence="7 14" id="KW-0479">Metal-binding</keyword>
<dbReference type="InterPro" id="IPR024072">
    <property type="entry name" value="DHFR-like_dom_sf"/>
</dbReference>
<dbReference type="InterPro" id="IPR002734">
    <property type="entry name" value="RibDG_C"/>
</dbReference>
<evidence type="ECO:0000259" key="18">
    <source>
        <dbReference type="PROSITE" id="PS51747"/>
    </source>
</evidence>
<evidence type="ECO:0000256" key="13">
    <source>
        <dbReference type="ARBA" id="ARBA00049886"/>
    </source>
</evidence>
<evidence type="ECO:0000256" key="5">
    <source>
        <dbReference type="ARBA" id="ARBA00007417"/>
    </source>
</evidence>
<feature type="binding site" evidence="16">
    <location>
        <position position="171"/>
    </location>
    <ligand>
        <name>NADP(+)</name>
        <dbReference type="ChEBI" id="CHEBI:58349"/>
    </ligand>
</feature>
<feature type="binding site" evidence="16">
    <location>
        <position position="201"/>
    </location>
    <ligand>
        <name>NADP(+)</name>
        <dbReference type="ChEBI" id="CHEBI:58349"/>
    </ligand>
</feature>
<dbReference type="STRING" id="158898.SAMN04488548_134551"/>
<comment type="pathway">
    <text evidence="2 14">Cofactor biosynthesis; riboflavin biosynthesis; 5-amino-6-(D-ribitylamino)uracil from GTP: step 2/4.</text>
</comment>
<feature type="active site" description="Proton donor" evidence="15">
    <location>
        <position position="53"/>
    </location>
</feature>
<feature type="binding site" evidence="16">
    <location>
        <position position="267"/>
    </location>
    <ligand>
        <name>substrate</name>
    </ligand>
</feature>
<keyword evidence="14" id="KW-0378">Hydrolase</keyword>
<evidence type="ECO:0000256" key="17">
    <source>
        <dbReference type="PIRSR" id="PIRSR006769-3"/>
    </source>
</evidence>
<feature type="binding site" evidence="16">
    <location>
        <position position="208"/>
    </location>
    <ligand>
        <name>substrate</name>
    </ligand>
</feature>
<dbReference type="Gene3D" id="3.40.430.10">
    <property type="entry name" value="Dihydrofolate Reductase, subunit A"/>
    <property type="match status" value="1"/>
</dbReference>
<dbReference type="Pfam" id="PF01872">
    <property type="entry name" value="RibD_C"/>
    <property type="match status" value="1"/>
</dbReference>
<dbReference type="UniPathway" id="UPA00275">
    <property type="reaction ID" value="UER00401"/>
</dbReference>
<evidence type="ECO:0000256" key="12">
    <source>
        <dbReference type="ARBA" id="ARBA00049861"/>
    </source>
</evidence>
<comment type="pathway">
    <text evidence="3 14">Cofactor biosynthesis; riboflavin biosynthesis; 5-amino-6-(D-ribitylamino)uracil from GTP: step 3/4.</text>
</comment>
<feature type="binding site" evidence="16">
    <location>
        <position position="185"/>
    </location>
    <ligand>
        <name>substrate</name>
    </ligand>
</feature>
<keyword evidence="6 14" id="KW-0686">Riboflavin biosynthesis</keyword>
<keyword evidence="9 14" id="KW-0521">NADP</keyword>
<evidence type="ECO:0000256" key="2">
    <source>
        <dbReference type="ARBA" id="ARBA00004882"/>
    </source>
</evidence>
<dbReference type="PANTHER" id="PTHR38011:SF7">
    <property type="entry name" value="2,5-DIAMINO-6-RIBOSYLAMINO-4(3H)-PYRIMIDINONE 5'-PHOSPHATE REDUCTASE"/>
    <property type="match status" value="1"/>
</dbReference>
<dbReference type="SUPFAM" id="SSF53597">
    <property type="entry name" value="Dihydrofolate reductase-like"/>
    <property type="match status" value="1"/>
</dbReference>
<dbReference type="PROSITE" id="PS00903">
    <property type="entry name" value="CYT_DCMP_DEAMINASES_1"/>
    <property type="match status" value="1"/>
</dbReference>
<feature type="binding site" evidence="16">
    <location>
        <position position="197"/>
    </location>
    <ligand>
        <name>NADP(+)</name>
        <dbReference type="ChEBI" id="CHEBI:58349"/>
    </ligand>
</feature>
<evidence type="ECO:0000256" key="6">
    <source>
        <dbReference type="ARBA" id="ARBA00022619"/>
    </source>
</evidence>
<dbReference type="CDD" id="cd01284">
    <property type="entry name" value="Riboflavin_deaminase-reductase"/>
    <property type="match status" value="1"/>
</dbReference>
<dbReference type="SUPFAM" id="SSF53927">
    <property type="entry name" value="Cytidine deaminase-like"/>
    <property type="match status" value="1"/>
</dbReference>
<protein>
    <recommendedName>
        <fullName evidence="14">Riboflavin biosynthesis protein RibD</fullName>
    </recommendedName>
    <domain>
        <recommendedName>
            <fullName evidence="14">Diaminohydroxyphosphoribosylaminopyrimidine deaminase</fullName>
            <shortName evidence="14">DRAP deaminase</shortName>
            <ecNumber evidence="14">3.5.4.26</ecNumber>
        </recommendedName>
        <alternativeName>
            <fullName evidence="14">Riboflavin-specific deaminase</fullName>
        </alternativeName>
    </domain>
    <domain>
        <recommendedName>
            <fullName evidence="14">5-amino-6-(5-phosphoribosylamino)uracil reductase</fullName>
            <ecNumber evidence="14">1.1.1.193</ecNumber>
        </recommendedName>
        <alternativeName>
            <fullName evidence="14">HTP reductase</fullName>
        </alternativeName>
    </domain>
</protein>
<dbReference type="GO" id="GO:0009231">
    <property type="term" value="P:riboflavin biosynthetic process"/>
    <property type="evidence" value="ECO:0007669"/>
    <property type="project" value="UniProtKB-UniPathway"/>
</dbReference>
<evidence type="ECO:0000256" key="11">
    <source>
        <dbReference type="ARBA" id="ARBA00023268"/>
    </source>
</evidence>
<evidence type="ECO:0000256" key="1">
    <source>
        <dbReference type="ARBA" id="ARBA00002151"/>
    </source>
</evidence>
<gene>
    <name evidence="19" type="ORF">SAMN04488548_134551</name>
</gene>
<dbReference type="EMBL" id="FNLM01000034">
    <property type="protein sequence ID" value="SDU32940.1"/>
    <property type="molecule type" value="Genomic_DNA"/>
</dbReference>
<dbReference type="RefSeq" id="WP_074849023.1">
    <property type="nucleotide sequence ID" value="NZ_FNLM01000034.1"/>
</dbReference>
<dbReference type="InterPro" id="IPR050765">
    <property type="entry name" value="Riboflavin_Biosynth_HTPR"/>
</dbReference>
<evidence type="ECO:0000256" key="9">
    <source>
        <dbReference type="ARBA" id="ARBA00022857"/>
    </source>
</evidence>
<name>A0A1H2HM46_9ACTN</name>
<dbReference type="NCBIfam" id="TIGR00326">
    <property type="entry name" value="eubact_ribD"/>
    <property type="match status" value="1"/>
</dbReference>
<organism evidence="19 20">
    <name type="scientific">Gordonia westfalica</name>
    <dbReference type="NCBI Taxonomy" id="158898"/>
    <lineage>
        <taxon>Bacteria</taxon>
        <taxon>Bacillati</taxon>
        <taxon>Actinomycetota</taxon>
        <taxon>Actinomycetes</taxon>
        <taxon>Mycobacteriales</taxon>
        <taxon>Gordoniaceae</taxon>
        <taxon>Gordonia</taxon>
    </lineage>
</organism>
<dbReference type="Proteomes" id="UP000183180">
    <property type="component" value="Unassembled WGS sequence"/>
</dbReference>
<comment type="similarity">
    <text evidence="5 14">In the C-terminal section; belongs to the HTP reductase family.</text>
</comment>
<dbReference type="PANTHER" id="PTHR38011">
    <property type="entry name" value="DIHYDROFOLATE REDUCTASE FAMILY PROTEIN (AFU_ORTHOLOGUE AFUA_8G06820)"/>
    <property type="match status" value="1"/>
</dbReference>
<dbReference type="GO" id="GO:0008270">
    <property type="term" value="F:zinc ion binding"/>
    <property type="evidence" value="ECO:0007669"/>
    <property type="project" value="InterPro"/>
</dbReference>
<feature type="binding site" evidence="16">
    <location>
        <position position="155"/>
    </location>
    <ligand>
        <name>NADP(+)</name>
        <dbReference type="ChEBI" id="CHEBI:58349"/>
    </ligand>
</feature>
<evidence type="ECO:0000256" key="16">
    <source>
        <dbReference type="PIRSR" id="PIRSR006769-2"/>
    </source>
</evidence>
<comment type="catalytic activity">
    <reaction evidence="13 14">
        <text>2,5-diamino-6-hydroxy-4-(5-phosphoribosylamino)-pyrimidine + H2O + H(+) = 5-amino-6-(5-phospho-D-ribosylamino)uracil + NH4(+)</text>
        <dbReference type="Rhea" id="RHEA:21868"/>
        <dbReference type="ChEBI" id="CHEBI:15377"/>
        <dbReference type="ChEBI" id="CHEBI:15378"/>
        <dbReference type="ChEBI" id="CHEBI:28938"/>
        <dbReference type="ChEBI" id="CHEBI:58453"/>
        <dbReference type="ChEBI" id="CHEBI:58614"/>
        <dbReference type="EC" id="3.5.4.26"/>
    </reaction>
</comment>
<evidence type="ECO:0000256" key="15">
    <source>
        <dbReference type="PIRSR" id="PIRSR006769-1"/>
    </source>
</evidence>
<feature type="binding site" evidence="17">
    <location>
        <position position="51"/>
    </location>
    <ligand>
        <name>Zn(2+)</name>
        <dbReference type="ChEBI" id="CHEBI:29105"/>
        <note>catalytic</note>
    </ligand>
</feature>
<feature type="binding site" evidence="16">
    <location>
        <begin position="269"/>
        <end position="275"/>
    </location>
    <ligand>
        <name>NADP(+)</name>
        <dbReference type="ChEBI" id="CHEBI:58349"/>
    </ligand>
</feature>
<evidence type="ECO:0000256" key="8">
    <source>
        <dbReference type="ARBA" id="ARBA00022833"/>
    </source>
</evidence>
<dbReference type="AlphaFoldDB" id="A0A1H2HM46"/>